<sequence>MCGPPSLVQFVSNVKEEEEVLQERPRQDDAASCCGALEPVQPPIAGGAQGCTKWERLQSQRQYHQQQPFGEQQLEEEAMREQQEWERLVEEQRALKIQEEEQRQQLKATHREWNRLIVQRALLKWELLQAAVRKADTKQQQQQQLTLQLLQLFVTGRQQELKQQQHQQQRQRQPLGTMLQQHYNNPRKLTQKQVQQRQHALMAAQAALRRKRQSPVKGDCSRSSTMHSSSTKTTKLWEERMAARLSGCWPLYFCRPEVRLACVADACHPISKLTSFTGERFTKPGERIWVFGAPYPVAVWTGPPIKKGELRILGIRTGEFLTPAEGAEAAKALQPTGQYDCIRTCDIYPDASTATGQWREKVRGALRLSGVSWHSREDEFAAKRFSRGCSELESGIVPFVAVPFKGLEFSSIRRACPLAFVQHTGERLRGCEALRGPWVKWHGQRQTVSVHQVLLNGFPLYVYTNNPQEVVHTGDELCLNMLQFPGFLTDTFLATLGLIKRRRANAESVLENFRLQGYTSPMWLQRSLLLRYPLNYEDICSRGSLETVRLLELVSAHNAEGPRSVALSSRMGLNNGPAPRDAHSALSSRAGLACFMQWRVPHESRSREEIQFLLSGEASLPLCNCLASVKLRKVALRLLHLPEAYANLPPHELGPLLESHWVVVEGALKEEEGSSVLQRLVRARDCCRQCYKTHPVALAFPNMGWRHSQKVQVPTSRKKS</sequence>
<reference evidence="3 4" key="1">
    <citation type="journal article" date="2016" name="BMC Genomics">
        <title>Comparative genomics reveals Cyclospora cayetanensis possesses coccidia-like metabolism and invasion components but unique surface antigens.</title>
        <authorList>
            <person name="Liu S."/>
            <person name="Wang L."/>
            <person name="Zheng H."/>
            <person name="Xu Z."/>
            <person name="Roellig D.M."/>
            <person name="Li N."/>
            <person name="Frace M.A."/>
            <person name="Tang K."/>
            <person name="Arrowood M.J."/>
            <person name="Moss D.M."/>
            <person name="Zhang L."/>
            <person name="Feng Y."/>
            <person name="Xiao L."/>
        </authorList>
    </citation>
    <scope>NUCLEOTIDE SEQUENCE [LARGE SCALE GENOMIC DNA]</scope>
    <source>
        <strain evidence="3 4">CHN_HEN01</strain>
    </source>
</reference>
<dbReference type="VEuPathDB" id="ToxoDB:LOC34620644"/>
<accession>A0A1D3D574</accession>
<gene>
    <name evidence="3" type="ORF">cyc_04056</name>
</gene>
<feature type="region of interest" description="Disordered" evidence="2">
    <location>
        <begin position="212"/>
        <end position="233"/>
    </location>
</feature>
<evidence type="ECO:0000313" key="4">
    <source>
        <dbReference type="Proteomes" id="UP000095192"/>
    </source>
</evidence>
<dbReference type="Proteomes" id="UP000095192">
    <property type="component" value="Unassembled WGS sequence"/>
</dbReference>
<evidence type="ECO:0000256" key="2">
    <source>
        <dbReference type="SAM" id="MobiDB-lite"/>
    </source>
</evidence>
<name>A0A1D3D574_9EIME</name>
<organism evidence="3 4">
    <name type="scientific">Cyclospora cayetanensis</name>
    <dbReference type="NCBI Taxonomy" id="88456"/>
    <lineage>
        <taxon>Eukaryota</taxon>
        <taxon>Sar</taxon>
        <taxon>Alveolata</taxon>
        <taxon>Apicomplexa</taxon>
        <taxon>Conoidasida</taxon>
        <taxon>Coccidia</taxon>
        <taxon>Eucoccidiorida</taxon>
        <taxon>Eimeriorina</taxon>
        <taxon>Eimeriidae</taxon>
        <taxon>Cyclospora</taxon>
    </lineage>
</organism>
<evidence type="ECO:0000256" key="1">
    <source>
        <dbReference type="SAM" id="Coils"/>
    </source>
</evidence>
<keyword evidence="1" id="KW-0175">Coiled coil</keyword>
<proteinExistence type="predicted"/>
<evidence type="ECO:0000313" key="3">
    <source>
        <dbReference type="EMBL" id="OEH78597.1"/>
    </source>
</evidence>
<dbReference type="InParanoid" id="A0A1D3D574"/>
<feature type="compositionally biased region" description="Low complexity" evidence="2">
    <location>
        <begin position="221"/>
        <end position="233"/>
    </location>
</feature>
<comment type="caution">
    <text evidence="3">The sequence shown here is derived from an EMBL/GenBank/DDBJ whole genome shotgun (WGS) entry which is preliminary data.</text>
</comment>
<protein>
    <submittedName>
        <fullName evidence="3">Uncharacterized protein</fullName>
    </submittedName>
</protein>
<keyword evidence="4" id="KW-1185">Reference proteome</keyword>
<dbReference type="AlphaFoldDB" id="A0A1D3D574"/>
<feature type="coiled-coil region" evidence="1">
    <location>
        <begin position="71"/>
        <end position="116"/>
    </location>
</feature>
<dbReference type="EMBL" id="JROU02000667">
    <property type="protein sequence ID" value="OEH78597.1"/>
    <property type="molecule type" value="Genomic_DNA"/>
</dbReference>
<dbReference type="VEuPathDB" id="ToxoDB:cyc_04056"/>